<feature type="domain" description="Ig-like" evidence="4">
    <location>
        <begin position="162"/>
        <end position="243"/>
    </location>
</feature>
<dbReference type="InterPro" id="IPR036179">
    <property type="entry name" value="Ig-like_dom_sf"/>
</dbReference>
<accession>A0A3B1JI03</accession>
<dbReference type="InterPro" id="IPR050488">
    <property type="entry name" value="Ig_Fc_receptor"/>
</dbReference>
<reference evidence="6" key="2">
    <citation type="journal article" date="2014" name="Nat. Commun.">
        <title>The cavefish genome reveals candidate genes for eye loss.</title>
        <authorList>
            <person name="McGaugh S.E."/>
            <person name="Gross J.B."/>
            <person name="Aken B."/>
            <person name="Blin M."/>
            <person name="Borowsky R."/>
            <person name="Chalopin D."/>
            <person name="Hinaux H."/>
            <person name="Jeffery W.R."/>
            <person name="Keene A."/>
            <person name="Ma L."/>
            <person name="Minx P."/>
            <person name="Murphy D."/>
            <person name="O'Quin K.E."/>
            <person name="Retaux S."/>
            <person name="Rohner N."/>
            <person name="Searle S.M."/>
            <person name="Stahl B.A."/>
            <person name="Tabin C."/>
            <person name="Volff J.N."/>
            <person name="Yoshizawa M."/>
            <person name="Warren W.C."/>
        </authorList>
    </citation>
    <scope>NUCLEOTIDE SEQUENCE [LARGE SCALE GENOMIC DNA]</scope>
    <source>
        <strain evidence="6">female</strain>
    </source>
</reference>
<dbReference type="Ensembl" id="ENSAMXT00000037763.1">
    <property type="protein sequence ID" value="ENSAMXP00000042047.1"/>
    <property type="gene ID" value="ENSAMXG00000038883.1"/>
</dbReference>
<dbReference type="InParanoid" id="A0A3B1JI03"/>
<dbReference type="GeneTree" id="ENSGT01120000272630"/>
<dbReference type="Proteomes" id="UP000018467">
    <property type="component" value="Unassembled WGS sequence"/>
</dbReference>
<evidence type="ECO:0000256" key="3">
    <source>
        <dbReference type="SAM" id="MobiDB-lite"/>
    </source>
</evidence>
<dbReference type="AlphaFoldDB" id="A0A3B1JI03"/>
<organism evidence="5 6">
    <name type="scientific">Astyanax mexicanus</name>
    <name type="common">Blind cave fish</name>
    <name type="synonym">Astyanax fasciatus mexicanus</name>
    <dbReference type="NCBI Taxonomy" id="7994"/>
    <lineage>
        <taxon>Eukaryota</taxon>
        <taxon>Metazoa</taxon>
        <taxon>Chordata</taxon>
        <taxon>Craniata</taxon>
        <taxon>Vertebrata</taxon>
        <taxon>Euteleostomi</taxon>
        <taxon>Actinopterygii</taxon>
        <taxon>Neopterygii</taxon>
        <taxon>Teleostei</taxon>
        <taxon>Ostariophysi</taxon>
        <taxon>Characiformes</taxon>
        <taxon>Characoidei</taxon>
        <taxon>Acestrorhamphidae</taxon>
        <taxon>Acestrorhamphinae</taxon>
        <taxon>Astyanax</taxon>
    </lineage>
</organism>
<evidence type="ECO:0000313" key="6">
    <source>
        <dbReference type="Proteomes" id="UP000018467"/>
    </source>
</evidence>
<dbReference type="Pfam" id="PF13895">
    <property type="entry name" value="Ig_2"/>
    <property type="match status" value="2"/>
</dbReference>
<dbReference type="SUPFAM" id="SSF48726">
    <property type="entry name" value="Immunoglobulin"/>
    <property type="match status" value="2"/>
</dbReference>
<sequence length="258" mass="28254">LHYLHFFICGNLKYCSMPTPYLIVKPERTAVFIGETVTLTCEIETRENTEWTYSWFKDETAVQPSTNHNVYTFKAKSGDSAAFTCKGTPSTTDSITTEPSNTVSLSVSGECSEERQSGKPDYPSSSSQEYIISSVTDYDRGEYSCSGTVRGTSLESHISSKPKPVLIITPNQLFSGERVTFKCVIQGGGGQINSPYSWYKQGDPVSPYRSSQEYIISSVTGSHSGEYSCSVTVRGISLESQISSAVTLTVFGECDQSL</sequence>
<keyword evidence="1" id="KW-0732">Signal</keyword>
<protein>
    <recommendedName>
        <fullName evidence="4">Ig-like domain-containing protein</fullName>
    </recommendedName>
</protein>
<feature type="compositionally biased region" description="Polar residues" evidence="3">
    <location>
        <begin position="89"/>
        <end position="109"/>
    </location>
</feature>
<reference evidence="6" key="1">
    <citation type="submission" date="2013-03" db="EMBL/GenBank/DDBJ databases">
        <authorList>
            <person name="Jeffery W."/>
            <person name="Warren W."/>
            <person name="Wilson R.K."/>
        </authorList>
    </citation>
    <scope>NUCLEOTIDE SEQUENCE</scope>
    <source>
        <strain evidence="6">female</strain>
    </source>
</reference>
<dbReference type="PANTHER" id="PTHR11481">
    <property type="entry name" value="IMMUNOGLOBULIN FC RECEPTOR"/>
    <property type="match status" value="1"/>
</dbReference>
<dbReference type="InterPro" id="IPR007110">
    <property type="entry name" value="Ig-like_dom"/>
</dbReference>
<dbReference type="SMART" id="SM00409">
    <property type="entry name" value="IG"/>
    <property type="match status" value="2"/>
</dbReference>
<reference evidence="5" key="4">
    <citation type="submission" date="2025-09" db="UniProtKB">
        <authorList>
            <consortium name="Ensembl"/>
        </authorList>
    </citation>
    <scope>IDENTIFICATION</scope>
</reference>
<dbReference type="STRING" id="7994.ENSAMXP00000042047"/>
<evidence type="ECO:0000256" key="1">
    <source>
        <dbReference type="ARBA" id="ARBA00022729"/>
    </source>
</evidence>
<dbReference type="GO" id="GO:0006955">
    <property type="term" value="P:immune response"/>
    <property type="evidence" value="ECO:0007669"/>
    <property type="project" value="TreeGrafter"/>
</dbReference>
<dbReference type="PANTHER" id="PTHR11481:SF60">
    <property type="entry name" value="IG-LIKE DOMAIN-CONTAINING PROTEIN"/>
    <property type="match status" value="1"/>
</dbReference>
<dbReference type="InterPro" id="IPR003598">
    <property type="entry name" value="Ig_sub2"/>
</dbReference>
<name>A0A3B1JI03_ASTMX</name>
<keyword evidence="6" id="KW-1185">Reference proteome</keyword>
<dbReference type="PROSITE" id="PS50835">
    <property type="entry name" value="IG_LIKE"/>
    <property type="match status" value="2"/>
</dbReference>
<dbReference type="Gene3D" id="2.60.40.10">
    <property type="entry name" value="Immunoglobulins"/>
    <property type="match status" value="3"/>
</dbReference>
<evidence type="ECO:0000259" key="4">
    <source>
        <dbReference type="PROSITE" id="PS50835"/>
    </source>
</evidence>
<proteinExistence type="predicted"/>
<feature type="region of interest" description="Disordered" evidence="3">
    <location>
        <begin position="89"/>
        <end position="127"/>
    </location>
</feature>
<dbReference type="InterPro" id="IPR003599">
    <property type="entry name" value="Ig_sub"/>
</dbReference>
<dbReference type="GO" id="GO:0004888">
    <property type="term" value="F:transmembrane signaling receptor activity"/>
    <property type="evidence" value="ECO:0007669"/>
    <property type="project" value="TreeGrafter"/>
</dbReference>
<dbReference type="InterPro" id="IPR013783">
    <property type="entry name" value="Ig-like_fold"/>
</dbReference>
<reference evidence="5" key="3">
    <citation type="submission" date="2025-08" db="UniProtKB">
        <authorList>
            <consortium name="Ensembl"/>
        </authorList>
    </citation>
    <scope>IDENTIFICATION</scope>
</reference>
<dbReference type="GO" id="GO:0007166">
    <property type="term" value="P:cell surface receptor signaling pathway"/>
    <property type="evidence" value="ECO:0007669"/>
    <property type="project" value="TreeGrafter"/>
</dbReference>
<evidence type="ECO:0000256" key="2">
    <source>
        <dbReference type="ARBA" id="ARBA00023157"/>
    </source>
</evidence>
<dbReference type="SMART" id="SM00408">
    <property type="entry name" value="IGc2"/>
    <property type="match status" value="2"/>
</dbReference>
<feature type="domain" description="Ig-like" evidence="4">
    <location>
        <begin position="20"/>
        <end position="96"/>
    </location>
</feature>
<evidence type="ECO:0000313" key="5">
    <source>
        <dbReference type="Ensembl" id="ENSAMXP00000042047.1"/>
    </source>
</evidence>
<dbReference type="GO" id="GO:0009897">
    <property type="term" value="C:external side of plasma membrane"/>
    <property type="evidence" value="ECO:0007669"/>
    <property type="project" value="TreeGrafter"/>
</dbReference>
<keyword evidence="2" id="KW-1015">Disulfide bond</keyword>